<dbReference type="OrthoDB" id="7422346at2759"/>
<keyword evidence="2" id="KW-1185">Reference proteome</keyword>
<dbReference type="AlphaFoldDB" id="A0A9P0FBM7"/>
<reference evidence="1" key="1">
    <citation type="submission" date="2021-12" db="EMBL/GenBank/DDBJ databases">
        <authorList>
            <person name="King R."/>
        </authorList>
    </citation>
    <scope>NUCLEOTIDE SEQUENCE</scope>
</reference>
<sequence length="109" mass="12318">MYGYCHSMPSLPITSVMIVDFFKTSNHGILREKKKFKNQSSSEKVGKRGSYKCSQTFGKAVQKVQVALPKSPSKRKAVVKEIVNRTFNSEAWDSIYKEARAPRRDESAG</sequence>
<proteinExistence type="predicted"/>
<organism evidence="1 2">
    <name type="scientific">Brassicogethes aeneus</name>
    <name type="common">Rape pollen beetle</name>
    <name type="synonym">Meligethes aeneus</name>
    <dbReference type="NCBI Taxonomy" id="1431903"/>
    <lineage>
        <taxon>Eukaryota</taxon>
        <taxon>Metazoa</taxon>
        <taxon>Ecdysozoa</taxon>
        <taxon>Arthropoda</taxon>
        <taxon>Hexapoda</taxon>
        <taxon>Insecta</taxon>
        <taxon>Pterygota</taxon>
        <taxon>Neoptera</taxon>
        <taxon>Endopterygota</taxon>
        <taxon>Coleoptera</taxon>
        <taxon>Polyphaga</taxon>
        <taxon>Cucujiformia</taxon>
        <taxon>Nitidulidae</taxon>
        <taxon>Meligethinae</taxon>
        <taxon>Brassicogethes</taxon>
    </lineage>
</organism>
<dbReference type="EMBL" id="OV121132">
    <property type="protein sequence ID" value="CAH0547020.1"/>
    <property type="molecule type" value="Genomic_DNA"/>
</dbReference>
<accession>A0A9P0FBM7</accession>
<evidence type="ECO:0000313" key="1">
    <source>
        <dbReference type="EMBL" id="CAH0547020.1"/>
    </source>
</evidence>
<name>A0A9P0FBM7_BRAAE</name>
<dbReference type="Proteomes" id="UP001154078">
    <property type="component" value="Chromosome 1"/>
</dbReference>
<gene>
    <name evidence="1" type="ORF">MELIAE_LOCUS1076</name>
</gene>
<protein>
    <submittedName>
        <fullName evidence="1">Uncharacterized protein</fullName>
    </submittedName>
</protein>
<evidence type="ECO:0000313" key="2">
    <source>
        <dbReference type="Proteomes" id="UP001154078"/>
    </source>
</evidence>